<reference evidence="2" key="1">
    <citation type="submission" date="2022-11" db="UniProtKB">
        <authorList>
            <consortium name="WormBaseParasite"/>
        </authorList>
    </citation>
    <scope>IDENTIFICATION</scope>
</reference>
<organism evidence="1 2">
    <name type="scientific">Parascaris univalens</name>
    <name type="common">Nematode worm</name>
    <dbReference type="NCBI Taxonomy" id="6257"/>
    <lineage>
        <taxon>Eukaryota</taxon>
        <taxon>Metazoa</taxon>
        <taxon>Ecdysozoa</taxon>
        <taxon>Nematoda</taxon>
        <taxon>Chromadorea</taxon>
        <taxon>Rhabditida</taxon>
        <taxon>Spirurina</taxon>
        <taxon>Ascaridomorpha</taxon>
        <taxon>Ascaridoidea</taxon>
        <taxon>Ascarididae</taxon>
        <taxon>Parascaris</taxon>
    </lineage>
</organism>
<dbReference type="AlphaFoldDB" id="A0A915AG58"/>
<accession>A0A915AG58</accession>
<proteinExistence type="predicted"/>
<evidence type="ECO:0000313" key="2">
    <source>
        <dbReference type="WBParaSite" id="PgR007_g066_t01"/>
    </source>
</evidence>
<sequence>ERTIRMYLLGKDLPLKLVCQKHESRCGFPTGEPNGDVRKNCEIKN</sequence>
<dbReference type="WBParaSite" id="PgR007_g066_t01">
    <property type="protein sequence ID" value="PgR007_g066_t01"/>
    <property type="gene ID" value="PgR007_g066"/>
</dbReference>
<keyword evidence="1" id="KW-1185">Reference proteome</keyword>
<dbReference type="Proteomes" id="UP000887569">
    <property type="component" value="Unplaced"/>
</dbReference>
<name>A0A915AG58_PARUN</name>
<protein>
    <submittedName>
        <fullName evidence="2">Uncharacterized protein</fullName>
    </submittedName>
</protein>
<evidence type="ECO:0000313" key="1">
    <source>
        <dbReference type="Proteomes" id="UP000887569"/>
    </source>
</evidence>